<evidence type="ECO:0000256" key="1">
    <source>
        <dbReference type="SAM" id="MobiDB-lite"/>
    </source>
</evidence>
<name>A0A4Z2IAF0_9TELE</name>
<dbReference type="EMBL" id="SRLO01000108">
    <property type="protein sequence ID" value="TNN75049.1"/>
    <property type="molecule type" value="Genomic_DNA"/>
</dbReference>
<feature type="compositionally biased region" description="Low complexity" evidence="1">
    <location>
        <begin position="287"/>
        <end position="311"/>
    </location>
</feature>
<accession>A0A4Z2IAF0</accession>
<comment type="caution">
    <text evidence="2">The sequence shown here is derived from an EMBL/GenBank/DDBJ whole genome shotgun (WGS) entry which is preliminary data.</text>
</comment>
<sequence length="336" mass="35546">MCAQRRDTQQQSTEHRVLDASTLPLNRASSPGARGRAGRSKRRLRSGQVFVWGVGAPAGRSTVSRLRMVDVGVGTGCQRVVKALRVSRRVAAGEGEGAGQPLLRDRRRAPVHGAPGRVAIRGLGEDVVPLVVFPPGSVWAEHHAKRFLCLPSGFVATGGGDETVTLTREEGVALIPPLTAASSPRQPHAASSSLFERRSPAWWRSASSLAICGLWLKVTKPYGVVTLVRCGRDRAALLAGSRQCWASARDPLRAKGSETLRSALRSDATPPKPEDEVDEGDKDDSGSAPELPKPSSESASSSSSSSGSLSSDLKLLCTDRVGMVNCGMLSGVRIFG</sequence>
<evidence type="ECO:0000313" key="2">
    <source>
        <dbReference type="EMBL" id="TNN75049.1"/>
    </source>
</evidence>
<organism evidence="2 3">
    <name type="scientific">Liparis tanakae</name>
    <name type="common">Tanaka's snailfish</name>
    <dbReference type="NCBI Taxonomy" id="230148"/>
    <lineage>
        <taxon>Eukaryota</taxon>
        <taxon>Metazoa</taxon>
        <taxon>Chordata</taxon>
        <taxon>Craniata</taxon>
        <taxon>Vertebrata</taxon>
        <taxon>Euteleostomi</taxon>
        <taxon>Actinopterygii</taxon>
        <taxon>Neopterygii</taxon>
        <taxon>Teleostei</taxon>
        <taxon>Neoteleostei</taxon>
        <taxon>Acanthomorphata</taxon>
        <taxon>Eupercaria</taxon>
        <taxon>Perciformes</taxon>
        <taxon>Cottioidei</taxon>
        <taxon>Cottales</taxon>
        <taxon>Liparidae</taxon>
        <taxon>Liparis</taxon>
    </lineage>
</organism>
<feature type="region of interest" description="Disordered" evidence="1">
    <location>
        <begin position="1"/>
        <end position="42"/>
    </location>
</feature>
<gene>
    <name evidence="2" type="ORF">EYF80_014795</name>
</gene>
<feature type="region of interest" description="Disordered" evidence="1">
    <location>
        <begin position="261"/>
        <end position="311"/>
    </location>
</feature>
<reference evidence="2 3" key="1">
    <citation type="submission" date="2019-03" db="EMBL/GenBank/DDBJ databases">
        <title>First draft genome of Liparis tanakae, snailfish: a comprehensive survey of snailfish specific genes.</title>
        <authorList>
            <person name="Kim W."/>
            <person name="Song I."/>
            <person name="Jeong J.-H."/>
            <person name="Kim D."/>
            <person name="Kim S."/>
            <person name="Ryu S."/>
            <person name="Song J.Y."/>
            <person name="Lee S.K."/>
        </authorList>
    </citation>
    <scope>NUCLEOTIDE SEQUENCE [LARGE SCALE GENOMIC DNA]</scope>
    <source>
        <tissue evidence="2">Muscle</tissue>
    </source>
</reference>
<dbReference type="AlphaFoldDB" id="A0A4Z2IAF0"/>
<feature type="compositionally biased region" description="Basic and acidic residues" evidence="1">
    <location>
        <begin position="1"/>
        <end position="18"/>
    </location>
</feature>
<keyword evidence="3" id="KW-1185">Reference proteome</keyword>
<proteinExistence type="predicted"/>
<protein>
    <submittedName>
        <fullName evidence="2">Uncharacterized protein</fullName>
    </submittedName>
</protein>
<dbReference type="Proteomes" id="UP000314294">
    <property type="component" value="Unassembled WGS sequence"/>
</dbReference>
<evidence type="ECO:0000313" key="3">
    <source>
        <dbReference type="Proteomes" id="UP000314294"/>
    </source>
</evidence>